<name>A0A2U1D5W9_9LACO</name>
<evidence type="ECO:0000313" key="12">
    <source>
        <dbReference type="EMBL" id="PVY83075.1"/>
    </source>
</evidence>
<comment type="caution">
    <text evidence="12">The sequence shown here is derived from an EMBL/GenBank/DDBJ whole genome shotgun (WGS) entry which is preliminary data.</text>
</comment>
<evidence type="ECO:0000256" key="4">
    <source>
        <dbReference type="ARBA" id="ARBA00022692"/>
    </source>
</evidence>
<keyword evidence="6 12" id="KW-0067">ATP-binding</keyword>
<evidence type="ECO:0000256" key="6">
    <source>
        <dbReference type="ARBA" id="ARBA00022840"/>
    </source>
</evidence>
<dbReference type="Proteomes" id="UP000245433">
    <property type="component" value="Unassembled WGS sequence"/>
</dbReference>
<evidence type="ECO:0000256" key="2">
    <source>
        <dbReference type="ARBA" id="ARBA00022448"/>
    </source>
</evidence>
<keyword evidence="5" id="KW-0547">Nucleotide-binding</keyword>
<dbReference type="GO" id="GO:0016887">
    <property type="term" value="F:ATP hydrolysis activity"/>
    <property type="evidence" value="ECO:0007669"/>
    <property type="project" value="InterPro"/>
</dbReference>
<feature type="transmembrane region" description="Helical" evidence="9">
    <location>
        <begin position="233"/>
        <end position="257"/>
    </location>
</feature>
<keyword evidence="2" id="KW-0813">Transport</keyword>
<feature type="transmembrane region" description="Helical" evidence="9">
    <location>
        <begin position="125"/>
        <end position="148"/>
    </location>
</feature>
<dbReference type="GO" id="GO:0005886">
    <property type="term" value="C:plasma membrane"/>
    <property type="evidence" value="ECO:0007669"/>
    <property type="project" value="UniProtKB-SubCell"/>
</dbReference>
<evidence type="ECO:0000259" key="11">
    <source>
        <dbReference type="PROSITE" id="PS50929"/>
    </source>
</evidence>
<dbReference type="PANTHER" id="PTHR43394:SF1">
    <property type="entry name" value="ATP-BINDING CASSETTE SUB-FAMILY B MEMBER 10, MITOCHONDRIAL"/>
    <property type="match status" value="1"/>
</dbReference>
<dbReference type="EMBL" id="QEKT01000009">
    <property type="protein sequence ID" value="PVY83075.1"/>
    <property type="molecule type" value="Genomic_DNA"/>
</dbReference>
<proteinExistence type="predicted"/>
<gene>
    <name evidence="12" type="ORF">C7384_10923</name>
</gene>
<dbReference type="RefSeq" id="WP_089939373.1">
    <property type="nucleotide sequence ID" value="NZ_CAKOEX010000009.1"/>
</dbReference>
<dbReference type="PROSITE" id="PS50893">
    <property type="entry name" value="ABC_TRANSPORTER_2"/>
    <property type="match status" value="1"/>
</dbReference>
<keyword evidence="8 9" id="KW-0472">Membrane</keyword>
<dbReference type="Pfam" id="PF00664">
    <property type="entry name" value="ABC_membrane"/>
    <property type="match status" value="1"/>
</dbReference>
<dbReference type="CDD" id="cd18548">
    <property type="entry name" value="ABC_6TM_Tm287_like"/>
    <property type="match status" value="1"/>
</dbReference>
<dbReference type="InterPro" id="IPR017871">
    <property type="entry name" value="ABC_transporter-like_CS"/>
</dbReference>
<dbReference type="SUPFAM" id="SSF90123">
    <property type="entry name" value="ABC transporter transmembrane region"/>
    <property type="match status" value="1"/>
</dbReference>
<dbReference type="Pfam" id="PF00005">
    <property type="entry name" value="ABC_tran"/>
    <property type="match status" value="1"/>
</dbReference>
<evidence type="ECO:0000313" key="13">
    <source>
        <dbReference type="Proteomes" id="UP000245433"/>
    </source>
</evidence>
<feature type="domain" description="ABC transmembrane type-1" evidence="11">
    <location>
        <begin position="16"/>
        <end position="297"/>
    </location>
</feature>
<feature type="transmembrane region" description="Helical" evidence="9">
    <location>
        <begin position="277"/>
        <end position="295"/>
    </location>
</feature>
<reference evidence="12 13" key="1">
    <citation type="submission" date="2018-04" db="EMBL/GenBank/DDBJ databases">
        <title>Genomic Encyclopedia of Type Strains, Phase IV (KMG-IV): sequencing the most valuable type-strain genomes for metagenomic binning, comparative biology and taxonomic classification.</title>
        <authorList>
            <person name="Goeker M."/>
        </authorList>
    </citation>
    <scope>NUCLEOTIDE SEQUENCE [LARGE SCALE GENOMIC DNA]</scope>
    <source>
        <strain evidence="12 13">DSM 28795</strain>
    </source>
</reference>
<sequence>MQILLGHAKKYRLEIFFTVLAVMIMAAASLWQPHLLQKMISAIIADNQNQVIEYGIQLVGLAVIGIVAGVLNTVLAAKVSQSIAADIRAEQYRKIQTFSFGNIETFSAGNLVVRMTNDVNQVQQLIMTLLQSLLRIPILFVGAVILAIVTIPSLWWIVVLMIAAILLSSQGIFKQMGKYFFKIQNLIDLNNTLAKENLQGVRVVKSFNQEASEIERFSNNTDDLVDVNIKIGYLFNFLFPIFMVISYLAIGTALLLVGQDIVGHPDNLAAITPFISYVMQILFAIMIGGMVSTFASRGFVSLGRIQAVLSTEPDIVYDAKAPEEMLTGDVSFKHVSFTYPGDDQPALKDISFDIKAGEMVGIVGATGSGKTTLAQLIPRLYDPTQGEVAVGNIDLKQVNERSLRQAVSLVLQKAILFSGSIADNLRHGNPQANTDDMKRAATIAQAAEFIDRYEDGFNHEVDERSSNFSGGQKQRLSIARGVIGKPKVLILDDSTSALDARSEKLVQEALNRDLQGTTTLIIAEKISSVIHADRILVLDQGQLVAVGNHHELLNSSPIYREIYETQKAKED</sequence>
<evidence type="ECO:0000256" key="3">
    <source>
        <dbReference type="ARBA" id="ARBA00022475"/>
    </source>
</evidence>
<dbReference type="SMART" id="SM00382">
    <property type="entry name" value="AAA"/>
    <property type="match status" value="1"/>
</dbReference>
<dbReference type="Gene3D" id="3.40.50.300">
    <property type="entry name" value="P-loop containing nucleotide triphosphate hydrolases"/>
    <property type="match status" value="1"/>
</dbReference>
<dbReference type="PANTHER" id="PTHR43394">
    <property type="entry name" value="ATP-DEPENDENT PERMEASE MDL1, MITOCHONDRIAL"/>
    <property type="match status" value="1"/>
</dbReference>
<dbReference type="Gene3D" id="1.20.1560.10">
    <property type="entry name" value="ABC transporter type 1, transmembrane domain"/>
    <property type="match status" value="1"/>
</dbReference>
<dbReference type="GO" id="GO:0005524">
    <property type="term" value="F:ATP binding"/>
    <property type="evidence" value="ECO:0007669"/>
    <property type="project" value="UniProtKB-KW"/>
</dbReference>
<feature type="transmembrane region" description="Helical" evidence="9">
    <location>
        <begin position="154"/>
        <end position="173"/>
    </location>
</feature>
<keyword evidence="3" id="KW-1003">Cell membrane</keyword>
<comment type="subcellular location">
    <subcellularLocation>
        <location evidence="1">Cell membrane</location>
        <topology evidence="1">Multi-pass membrane protein</topology>
    </subcellularLocation>
</comment>
<protein>
    <submittedName>
        <fullName evidence="12">ATP-binding cassette subfamily B multidrug efflux pump</fullName>
    </submittedName>
</protein>
<feature type="transmembrane region" description="Helical" evidence="9">
    <location>
        <begin position="51"/>
        <end position="75"/>
    </location>
</feature>
<dbReference type="GO" id="GO:0015421">
    <property type="term" value="F:ABC-type oligopeptide transporter activity"/>
    <property type="evidence" value="ECO:0007669"/>
    <property type="project" value="TreeGrafter"/>
</dbReference>
<keyword evidence="13" id="KW-1185">Reference proteome</keyword>
<dbReference type="PROSITE" id="PS00211">
    <property type="entry name" value="ABC_TRANSPORTER_1"/>
    <property type="match status" value="1"/>
</dbReference>
<dbReference type="OrthoDB" id="9770415at2"/>
<evidence type="ECO:0000256" key="1">
    <source>
        <dbReference type="ARBA" id="ARBA00004651"/>
    </source>
</evidence>
<organism evidence="12 13">
    <name type="scientific">Convivina intestini</name>
    <dbReference type="NCBI Taxonomy" id="1505726"/>
    <lineage>
        <taxon>Bacteria</taxon>
        <taxon>Bacillati</taxon>
        <taxon>Bacillota</taxon>
        <taxon>Bacilli</taxon>
        <taxon>Lactobacillales</taxon>
        <taxon>Lactobacillaceae</taxon>
        <taxon>Convivina</taxon>
    </lineage>
</organism>
<evidence type="ECO:0000256" key="9">
    <source>
        <dbReference type="SAM" id="Phobius"/>
    </source>
</evidence>
<dbReference type="PROSITE" id="PS50929">
    <property type="entry name" value="ABC_TM1F"/>
    <property type="match status" value="1"/>
</dbReference>
<evidence type="ECO:0000256" key="8">
    <source>
        <dbReference type="ARBA" id="ARBA00023136"/>
    </source>
</evidence>
<dbReference type="SUPFAM" id="SSF52540">
    <property type="entry name" value="P-loop containing nucleoside triphosphate hydrolases"/>
    <property type="match status" value="1"/>
</dbReference>
<accession>A0A2U1D5W9</accession>
<evidence type="ECO:0000259" key="10">
    <source>
        <dbReference type="PROSITE" id="PS50893"/>
    </source>
</evidence>
<dbReference type="InterPro" id="IPR011527">
    <property type="entry name" value="ABC1_TM_dom"/>
</dbReference>
<feature type="domain" description="ABC transporter" evidence="10">
    <location>
        <begin position="330"/>
        <end position="565"/>
    </location>
</feature>
<dbReference type="InterPro" id="IPR003439">
    <property type="entry name" value="ABC_transporter-like_ATP-bd"/>
</dbReference>
<evidence type="ECO:0000256" key="5">
    <source>
        <dbReference type="ARBA" id="ARBA00022741"/>
    </source>
</evidence>
<dbReference type="FunFam" id="3.40.50.300:FF:000221">
    <property type="entry name" value="Multidrug ABC transporter ATP-binding protein"/>
    <property type="match status" value="1"/>
</dbReference>
<evidence type="ECO:0000256" key="7">
    <source>
        <dbReference type="ARBA" id="ARBA00022989"/>
    </source>
</evidence>
<dbReference type="InterPro" id="IPR027417">
    <property type="entry name" value="P-loop_NTPase"/>
</dbReference>
<dbReference type="InterPro" id="IPR036640">
    <property type="entry name" value="ABC1_TM_sf"/>
</dbReference>
<feature type="transmembrane region" description="Helical" evidence="9">
    <location>
        <begin position="12"/>
        <end position="31"/>
    </location>
</feature>
<keyword evidence="7 9" id="KW-1133">Transmembrane helix</keyword>
<dbReference type="InterPro" id="IPR039421">
    <property type="entry name" value="Type_1_exporter"/>
</dbReference>
<dbReference type="AlphaFoldDB" id="A0A2U1D5W9"/>
<dbReference type="InterPro" id="IPR003593">
    <property type="entry name" value="AAA+_ATPase"/>
</dbReference>
<keyword evidence="4 9" id="KW-0812">Transmembrane</keyword>